<reference evidence="3" key="1">
    <citation type="submission" date="2016-11" db="UniProtKB">
        <authorList>
            <consortium name="WormBaseParasite"/>
        </authorList>
    </citation>
    <scope>IDENTIFICATION</scope>
</reference>
<organism evidence="2 3">
    <name type="scientific">Heterorhabditis bacteriophora</name>
    <name type="common">Entomopathogenic nematode worm</name>
    <dbReference type="NCBI Taxonomy" id="37862"/>
    <lineage>
        <taxon>Eukaryota</taxon>
        <taxon>Metazoa</taxon>
        <taxon>Ecdysozoa</taxon>
        <taxon>Nematoda</taxon>
        <taxon>Chromadorea</taxon>
        <taxon>Rhabditida</taxon>
        <taxon>Rhabditina</taxon>
        <taxon>Rhabditomorpha</taxon>
        <taxon>Strongyloidea</taxon>
        <taxon>Heterorhabditidae</taxon>
        <taxon>Heterorhabditis</taxon>
    </lineage>
</organism>
<keyword evidence="1" id="KW-1133">Transmembrane helix</keyword>
<keyword evidence="2" id="KW-1185">Reference proteome</keyword>
<dbReference type="AlphaFoldDB" id="A0A1I7W8B0"/>
<evidence type="ECO:0000313" key="3">
    <source>
        <dbReference type="WBParaSite" id="Hba_00860"/>
    </source>
</evidence>
<name>A0A1I7W8B0_HETBA</name>
<feature type="transmembrane region" description="Helical" evidence="1">
    <location>
        <begin position="138"/>
        <end position="160"/>
    </location>
</feature>
<keyword evidence="1" id="KW-0812">Transmembrane</keyword>
<evidence type="ECO:0000313" key="2">
    <source>
        <dbReference type="Proteomes" id="UP000095283"/>
    </source>
</evidence>
<evidence type="ECO:0000256" key="1">
    <source>
        <dbReference type="SAM" id="Phobius"/>
    </source>
</evidence>
<protein>
    <submittedName>
        <fullName evidence="3">Transmembrane protein</fullName>
    </submittedName>
</protein>
<keyword evidence="1" id="KW-0472">Membrane</keyword>
<feature type="transmembrane region" description="Helical" evidence="1">
    <location>
        <begin position="166"/>
        <end position="186"/>
    </location>
</feature>
<dbReference type="WBParaSite" id="Hba_00860">
    <property type="protein sequence ID" value="Hba_00860"/>
    <property type="gene ID" value="Hba_00860"/>
</dbReference>
<proteinExistence type="predicted"/>
<sequence length="202" mass="22683">MFNQLSSLTSSYFEWQLLNRFPSDEFGKKKEKEMETPLGHGEAPILPCLPDFKRVTIDSSLSALMCPRCNLLLASLSATVKASFEVKVKIILIAWDFLFPFSVMELHESTKLADCYETLIDPTKDMSQRCKKLRPNPLLFIFCVSFFCLGFGLCIAIYDINSYGSGLYLALVSVVTVVVVLAFCLVGTDEQVWLLSDATSQF</sequence>
<accession>A0A1I7W8B0</accession>
<dbReference type="Proteomes" id="UP000095283">
    <property type="component" value="Unplaced"/>
</dbReference>